<evidence type="ECO:0000256" key="9">
    <source>
        <dbReference type="PIRSR" id="PIRSR601765-1"/>
    </source>
</evidence>
<feature type="binding site" evidence="9">
    <location>
        <position position="126"/>
    </location>
    <ligand>
        <name>Zn(2+)</name>
        <dbReference type="ChEBI" id="CHEBI:29105"/>
    </ligand>
</feature>
<evidence type="ECO:0000256" key="3">
    <source>
        <dbReference type="ARBA" id="ARBA00006217"/>
    </source>
</evidence>
<comment type="catalytic activity">
    <reaction evidence="8 10">
        <text>hydrogencarbonate + H(+) = CO2 + H2O</text>
        <dbReference type="Rhea" id="RHEA:10748"/>
        <dbReference type="ChEBI" id="CHEBI:15377"/>
        <dbReference type="ChEBI" id="CHEBI:15378"/>
        <dbReference type="ChEBI" id="CHEBI:16526"/>
        <dbReference type="ChEBI" id="CHEBI:17544"/>
        <dbReference type="EC" id="4.2.1.1"/>
    </reaction>
</comment>
<dbReference type="InterPro" id="IPR045066">
    <property type="entry name" value="Beta_CA_cladeB"/>
</dbReference>
<dbReference type="GO" id="GO:0008270">
    <property type="term" value="F:zinc ion binding"/>
    <property type="evidence" value="ECO:0007669"/>
    <property type="project" value="UniProtKB-UniRule"/>
</dbReference>
<dbReference type="EC" id="4.2.1.1" evidence="4 10"/>
<dbReference type="EMBL" id="JAUIZM010000010">
    <property type="protein sequence ID" value="KAK1359157.1"/>
    <property type="molecule type" value="Genomic_DNA"/>
</dbReference>
<comment type="caution">
    <text evidence="11">The sequence shown here is derived from an EMBL/GenBank/DDBJ whole genome shotgun (WGS) entry which is preliminary data.</text>
</comment>
<reference evidence="11" key="2">
    <citation type="submission" date="2023-05" db="EMBL/GenBank/DDBJ databases">
        <authorList>
            <person name="Schelkunov M.I."/>
        </authorList>
    </citation>
    <scope>NUCLEOTIDE SEQUENCE</scope>
    <source>
        <strain evidence="11">Hsosn_3</strain>
        <tissue evidence="11">Leaf</tissue>
    </source>
</reference>
<evidence type="ECO:0000313" key="12">
    <source>
        <dbReference type="Proteomes" id="UP001237642"/>
    </source>
</evidence>
<proteinExistence type="inferred from homology"/>
<keyword evidence="9" id="KW-0479">Metal-binding</keyword>
<comment type="subcellular location">
    <subcellularLocation>
        <location evidence="2">Cytoplasm</location>
    </subcellularLocation>
</comment>
<evidence type="ECO:0000256" key="2">
    <source>
        <dbReference type="ARBA" id="ARBA00004496"/>
    </source>
</evidence>
<dbReference type="FunFam" id="3.40.1050.10:FF:000003">
    <property type="entry name" value="Carbonic anhydrase"/>
    <property type="match status" value="1"/>
</dbReference>
<dbReference type="PANTHER" id="PTHR11002">
    <property type="entry name" value="CARBONIC ANHYDRASE"/>
    <property type="match status" value="1"/>
</dbReference>
<evidence type="ECO:0000256" key="5">
    <source>
        <dbReference type="ARBA" id="ARBA00022490"/>
    </source>
</evidence>
<dbReference type="PROSITE" id="PS00704">
    <property type="entry name" value="PROK_CO2_ANHYDRASE_1"/>
    <property type="match status" value="1"/>
</dbReference>
<name>A0AAD8H3X1_9APIA</name>
<keyword evidence="7 10" id="KW-0456">Lyase</keyword>
<sequence length="306" mass="34136">MDNAVGSSSLLKSSTQFTKTNSAASSSIFGYQLNLSEKKLTHLRQAIYLRNNPALSLKASMDSPRVTQELADTKQRNTSGTQNGNDLFNEMKHRFLSFKRHKYQENLEHFQNLAKSQAPKVLVIACADSRVCPSNILGFQPGDAFVVRNVANLVPPFETGPTETKAALEFSVNTLEVENILVVGHSCCGGIHALMSMPDEDNSRSFIRKWVVTGKNAKVNTKAAASNLSFDLQCRHCEKESINLSLLNLISYPWIEERVSKGLLSIHGGYYDFVNCTFEKWSLDYKATSSKKESDGYSLVSREFWS</sequence>
<keyword evidence="5" id="KW-0963">Cytoplasm</keyword>
<dbReference type="GO" id="GO:0004089">
    <property type="term" value="F:carbonate dehydratase activity"/>
    <property type="evidence" value="ECO:0007669"/>
    <property type="project" value="UniProtKB-UniRule"/>
</dbReference>
<dbReference type="InterPro" id="IPR001765">
    <property type="entry name" value="Carbonic_anhydrase"/>
</dbReference>
<comment type="function">
    <text evidence="1 10">Reversible hydration of carbon dioxide.</text>
</comment>
<dbReference type="InterPro" id="IPR036874">
    <property type="entry name" value="Carbonic_anhydrase_sf"/>
</dbReference>
<dbReference type="InterPro" id="IPR015892">
    <property type="entry name" value="Carbonic_anhydrase_CS"/>
</dbReference>
<feature type="binding site" evidence="9">
    <location>
        <position position="188"/>
    </location>
    <ligand>
        <name>Zn(2+)</name>
        <dbReference type="ChEBI" id="CHEBI:29105"/>
    </ligand>
</feature>
<dbReference type="PANTHER" id="PTHR11002:SF12">
    <property type="entry name" value="CARBONIC ANHYDRASE"/>
    <property type="match status" value="1"/>
</dbReference>
<comment type="cofactor">
    <cofactor evidence="9">
        <name>Zn(2+)</name>
        <dbReference type="ChEBI" id="CHEBI:29105"/>
    </cofactor>
    <text evidence="9">Binds 1 zinc ion per subunit.</text>
</comment>
<evidence type="ECO:0000256" key="8">
    <source>
        <dbReference type="ARBA" id="ARBA00048348"/>
    </source>
</evidence>
<evidence type="ECO:0000313" key="11">
    <source>
        <dbReference type="EMBL" id="KAK1359157.1"/>
    </source>
</evidence>
<evidence type="ECO:0000256" key="6">
    <source>
        <dbReference type="ARBA" id="ARBA00022833"/>
    </source>
</evidence>
<reference evidence="11" key="1">
    <citation type="submission" date="2023-02" db="EMBL/GenBank/DDBJ databases">
        <title>Genome of toxic invasive species Heracleum sosnowskyi carries increased number of genes despite the absence of recent whole-genome duplications.</title>
        <authorList>
            <person name="Schelkunov M."/>
            <person name="Shtratnikova V."/>
            <person name="Makarenko M."/>
            <person name="Klepikova A."/>
            <person name="Omelchenko D."/>
            <person name="Novikova G."/>
            <person name="Obukhova E."/>
            <person name="Bogdanov V."/>
            <person name="Penin A."/>
            <person name="Logacheva M."/>
        </authorList>
    </citation>
    <scope>NUCLEOTIDE SEQUENCE</scope>
    <source>
        <strain evidence="11">Hsosn_3</strain>
        <tissue evidence="11">Leaf</tissue>
    </source>
</reference>
<keyword evidence="12" id="KW-1185">Reference proteome</keyword>
<dbReference type="AlphaFoldDB" id="A0AAD8H3X1"/>
<dbReference type="CDD" id="cd00884">
    <property type="entry name" value="beta_CA_cladeB"/>
    <property type="match status" value="1"/>
</dbReference>
<dbReference type="SMART" id="SM00947">
    <property type="entry name" value="Pro_CA"/>
    <property type="match status" value="1"/>
</dbReference>
<dbReference type="Proteomes" id="UP001237642">
    <property type="component" value="Unassembled WGS sequence"/>
</dbReference>
<organism evidence="11 12">
    <name type="scientific">Heracleum sosnowskyi</name>
    <dbReference type="NCBI Taxonomy" id="360622"/>
    <lineage>
        <taxon>Eukaryota</taxon>
        <taxon>Viridiplantae</taxon>
        <taxon>Streptophyta</taxon>
        <taxon>Embryophyta</taxon>
        <taxon>Tracheophyta</taxon>
        <taxon>Spermatophyta</taxon>
        <taxon>Magnoliopsida</taxon>
        <taxon>eudicotyledons</taxon>
        <taxon>Gunneridae</taxon>
        <taxon>Pentapetalae</taxon>
        <taxon>asterids</taxon>
        <taxon>campanulids</taxon>
        <taxon>Apiales</taxon>
        <taxon>Apiaceae</taxon>
        <taxon>Apioideae</taxon>
        <taxon>apioid superclade</taxon>
        <taxon>Tordylieae</taxon>
        <taxon>Tordyliinae</taxon>
        <taxon>Heracleum</taxon>
    </lineage>
</organism>
<dbReference type="SUPFAM" id="SSF53056">
    <property type="entry name" value="beta-carbonic anhydrase, cab"/>
    <property type="match status" value="1"/>
</dbReference>
<comment type="similarity">
    <text evidence="3 10">Belongs to the beta-class carbonic anhydrase family.</text>
</comment>
<dbReference type="GO" id="GO:0015976">
    <property type="term" value="P:carbon utilization"/>
    <property type="evidence" value="ECO:0007669"/>
    <property type="project" value="InterPro"/>
</dbReference>
<accession>A0AAD8H3X1</accession>
<dbReference type="GO" id="GO:0005737">
    <property type="term" value="C:cytoplasm"/>
    <property type="evidence" value="ECO:0007669"/>
    <property type="project" value="UniProtKB-SubCell"/>
</dbReference>
<evidence type="ECO:0000256" key="4">
    <source>
        <dbReference type="ARBA" id="ARBA00012925"/>
    </source>
</evidence>
<evidence type="ECO:0000256" key="1">
    <source>
        <dbReference type="ARBA" id="ARBA00002904"/>
    </source>
</evidence>
<dbReference type="Gene3D" id="3.40.1050.10">
    <property type="entry name" value="Carbonic anhydrase"/>
    <property type="match status" value="1"/>
</dbReference>
<keyword evidence="6 9" id="KW-0862">Zinc</keyword>
<gene>
    <name evidence="11" type="ORF">POM88_043631</name>
</gene>
<feature type="binding site" evidence="9">
    <location>
        <position position="185"/>
    </location>
    <ligand>
        <name>Zn(2+)</name>
        <dbReference type="ChEBI" id="CHEBI:29105"/>
    </ligand>
</feature>
<evidence type="ECO:0000256" key="10">
    <source>
        <dbReference type="RuleBase" id="RU003956"/>
    </source>
</evidence>
<protein>
    <recommendedName>
        <fullName evidence="4 10">Carbonic anhydrase</fullName>
        <ecNumber evidence="4 10">4.2.1.1</ecNumber>
    </recommendedName>
    <alternativeName>
        <fullName evidence="10">Carbonate dehydratase</fullName>
    </alternativeName>
</protein>
<evidence type="ECO:0000256" key="7">
    <source>
        <dbReference type="ARBA" id="ARBA00023239"/>
    </source>
</evidence>
<feature type="binding site" evidence="9">
    <location>
        <position position="128"/>
    </location>
    <ligand>
        <name>Zn(2+)</name>
        <dbReference type="ChEBI" id="CHEBI:29105"/>
    </ligand>
</feature>
<dbReference type="Pfam" id="PF00484">
    <property type="entry name" value="Pro_CA"/>
    <property type="match status" value="1"/>
</dbReference>